<organism evidence="2 3">
    <name type="scientific">Suttonella ornithocola</name>
    <dbReference type="NCBI Taxonomy" id="279832"/>
    <lineage>
        <taxon>Bacteria</taxon>
        <taxon>Pseudomonadati</taxon>
        <taxon>Pseudomonadota</taxon>
        <taxon>Gammaproteobacteria</taxon>
        <taxon>Cardiobacteriales</taxon>
        <taxon>Cardiobacteriaceae</taxon>
        <taxon>Suttonella</taxon>
    </lineage>
</organism>
<dbReference type="InterPro" id="IPR011846">
    <property type="entry name" value="Cyd_oper_YbgE"/>
</dbReference>
<sequence>MMSKANPPTVKTNFFLLFWGSLLMISLSIMPMLIVPEKNPHVSHRIAMFLFWSMSAALVRGFGYIPTHRIPRYLLGGWATVITALIAIILWLITNY</sequence>
<dbReference type="AlphaFoldDB" id="A0A380MQR2"/>
<feature type="transmembrane region" description="Helical" evidence="1">
    <location>
        <begin position="73"/>
        <end position="93"/>
    </location>
</feature>
<protein>
    <recommendedName>
        <fullName evidence="4">Cyd operon protein YbgE</fullName>
    </recommendedName>
</protein>
<feature type="transmembrane region" description="Helical" evidence="1">
    <location>
        <begin position="46"/>
        <end position="66"/>
    </location>
</feature>
<reference evidence="2 3" key="1">
    <citation type="submission" date="2018-06" db="EMBL/GenBank/DDBJ databases">
        <authorList>
            <consortium name="Pathogen Informatics"/>
            <person name="Doyle S."/>
        </authorList>
    </citation>
    <scope>NUCLEOTIDE SEQUENCE [LARGE SCALE GENOMIC DNA]</scope>
    <source>
        <strain evidence="2 3">NCTC13337</strain>
    </source>
</reference>
<evidence type="ECO:0008006" key="4">
    <source>
        <dbReference type="Google" id="ProtNLM"/>
    </source>
</evidence>
<evidence type="ECO:0000256" key="1">
    <source>
        <dbReference type="SAM" id="Phobius"/>
    </source>
</evidence>
<evidence type="ECO:0000313" key="3">
    <source>
        <dbReference type="Proteomes" id="UP000254601"/>
    </source>
</evidence>
<dbReference type="EMBL" id="UHIC01000001">
    <property type="protein sequence ID" value="SUO94969.1"/>
    <property type="molecule type" value="Genomic_DNA"/>
</dbReference>
<keyword evidence="1" id="KW-0472">Membrane</keyword>
<dbReference type="Proteomes" id="UP000254601">
    <property type="component" value="Unassembled WGS sequence"/>
</dbReference>
<name>A0A380MQR2_9GAMM</name>
<dbReference type="RefSeq" id="WP_084601731.1">
    <property type="nucleotide sequence ID" value="NZ_LWHB01000123.1"/>
</dbReference>
<keyword evidence="1" id="KW-0812">Transmembrane</keyword>
<evidence type="ECO:0000313" key="2">
    <source>
        <dbReference type="EMBL" id="SUO94969.1"/>
    </source>
</evidence>
<keyword evidence="1" id="KW-1133">Transmembrane helix</keyword>
<proteinExistence type="predicted"/>
<gene>
    <name evidence="2" type="ORF">NCTC13337_01022</name>
</gene>
<feature type="transmembrane region" description="Helical" evidence="1">
    <location>
        <begin position="12"/>
        <end position="34"/>
    </location>
</feature>
<dbReference type="OrthoDB" id="5298003at2"/>
<keyword evidence="3" id="KW-1185">Reference proteome</keyword>
<accession>A0A380MQR2</accession>
<dbReference type="Pfam" id="PF09600">
    <property type="entry name" value="Cyd_oper_YbgE"/>
    <property type="match status" value="1"/>
</dbReference>